<gene>
    <name evidence="7" type="ORF">BC792_103187</name>
</gene>
<keyword evidence="8" id="KW-1185">Reference proteome</keyword>
<evidence type="ECO:0000256" key="1">
    <source>
        <dbReference type="ARBA" id="ARBA00009865"/>
    </source>
</evidence>
<proteinExistence type="inferred from homology"/>
<organism evidence="7 8">
    <name type="scientific">Sphingobacterium allocomposti</name>
    <dbReference type="NCBI Taxonomy" id="415956"/>
    <lineage>
        <taxon>Bacteria</taxon>
        <taxon>Pseudomonadati</taxon>
        <taxon>Bacteroidota</taxon>
        <taxon>Sphingobacteriia</taxon>
        <taxon>Sphingobacteriales</taxon>
        <taxon>Sphingobacteriaceae</taxon>
        <taxon>Sphingobacterium</taxon>
    </lineage>
</organism>
<dbReference type="InterPro" id="IPR006710">
    <property type="entry name" value="Glyco_hydro_43"/>
</dbReference>
<dbReference type="PANTHER" id="PTHR42812:SF12">
    <property type="entry name" value="BETA-XYLOSIDASE-RELATED"/>
    <property type="match status" value="1"/>
</dbReference>
<evidence type="ECO:0000256" key="3">
    <source>
        <dbReference type="ARBA" id="ARBA00023295"/>
    </source>
</evidence>
<comment type="caution">
    <text evidence="7">The sequence shown here is derived from an EMBL/GenBank/DDBJ whole genome shotgun (WGS) entry which is preliminary data.</text>
</comment>
<dbReference type="SUPFAM" id="SSF49899">
    <property type="entry name" value="Concanavalin A-like lectins/glucanases"/>
    <property type="match status" value="1"/>
</dbReference>
<evidence type="ECO:0000256" key="5">
    <source>
        <dbReference type="PIRSR" id="PIRSR606710-2"/>
    </source>
</evidence>
<feature type="active site" description="Proton acceptor" evidence="4">
    <location>
        <position position="105"/>
    </location>
</feature>
<dbReference type="GO" id="GO:0005975">
    <property type="term" value="P:carbohydrate metabolic process"/>
    <property type="evidence" value="ECO:0007669"/>
    <property type="project" value="InterPro"/>
</dbReference>
<dbReference type="GO" id="GO:0004553">
    <property type="term" value="F:hydrolase activity, hydrolyzing O-glycosyl compounds"/>
    <property type="evidence" value="ECO:0007669"/>
    <property type="project" value="InterPro"/>
</dbReference>
<feature type="domain" description="Beta-xylosidase C-terminal Concanavalin A-like" evidence="6">
    <location>
        <begin position="429"/>
        <end position="605"/>
    </location>
</feature>
<dbReference type="PANTHER" id="PTHR42812">
    <property type="entry name" value="BETA-XYLOSIDASE"/>
    <property type="match status" value="1"/>
</dbReference>
<dbReference type="InterPro" id="IPR023296">
    <property type="entry name" value="Glyco_hydro_beta-prop_sf"/>
</dbReference>
<dbReference type="InterPro" id="IPR051795">
    <property type="entry name" value="Glycosyl_Hydrlase_43"/>
</dbReference>
<accession>A0A5S5DMT9</accession>
<reference evidence="7 8" key="1">
    <citation type="submission" date="2019-07" db="EMBL/GenBank/DDBJ databases">
        <title>Genomic Encyclopedia of Archaeal and Bacterial Type Strains, Phase II (KMG-II): from individual species to whole genera.</title>
        <authorList>
            <person name="Goeker M."/>
        </authorList>
    </citation>
    <scope>NUCLEOTIDE SEQUENCE [LARGE SCALE GENOMIC DNA]</scope>
    <source>
        <strain evidence="7 8">DSM 18850</strain>
    </source>
</reference>
<name>A0A5S5DMT9_9SPHI</name>
<dbReference type="Pfam" id="PF17851">
    <property type="entry name" value="GH43_C2"/>
    <property type="match status" value="1"/>
</dbReference>
<dbReference type="EMBL" id="VNHX01000003">
    <property type="protein sequence ID" value="TYP97260.1"/>
    <property type="molecule type" value="Genomic_DNA"/>
</dbReference>
<evidence type="ECO:0000256" key="4">
    <source>
        <dbReference type="PIRSR" id="PIRSR606710-1"/>
    </source>
</evidence>
<dbReference type="CDD" id="cd18617">
    <property type="entry name" value="GH43_XynB-like"/>
    <property type="match status" value="1"/>
</dbReference>
<keyword evidence="2" id="KW-0378">Hydrolase</keyword>
<dbReference type="InterPro" id="IPR013320">
    <property type="entry name" value="ConA-like_dom_sf"/>
</dbReference>
<evidence type="ECO:0000256" key="2">
    <source>
        <dbReference type="ARBA" id="ARBA00022801"/>
    </source>
</evidence>
<dbReference type="Pfam" id="PF04616">
    <property type="entry name" value="Glyco_hydro_43"/>
    <property type="match status" value="1"/>
</dbReference>
<evidence type="ECO:0000313" key="7">
    <source>
        <dbReference type="EMBL" id="TYP97260.1"/>
    </source>
</evidence>
<dbReference type="AlphaFoldDB" id="A0A5S5DMT9"/>
<feature type="active site" description="Proton donor" evidence="4">
    <location>
        <position position="282"/>
    </location>
</feature>
<feature type="site" description="Important for catalytic activity, responsible for pKa modulation of the active site Glu and correct orientation of both the proton donor and substrate" evidence="5">
    <location>
        <position position="215"/>
    </location>
</feature>
<dbReference type="Gene3D" id="2.60.120.200">
    <property type="match status" value="1"/>
</dbReference>
<evidence type="ECO:0000313" key="8">
    <source>
        <dbReference type="Proteomes" id="UP000325105"/>
    </source>
</evidence>
<dbReference type="Proteomes" id="UP000325105">
    <property type="component" value="Unassembled WGS sequence"/>
</dbReference>
<sequence length="611" mass="68275">MATVKSKETPLSWVCEVIEEKRKNMIRNEMKKSKHKQTAVWLGLLLLAVLSACRHVQDKDGGRIVAGNEPIFQNFEYVGKDEIYVENPLPEGHFYSPILQGCYPDPSITRKGDDYYLVTSSFVMFPGVPIFHSKDLVNWKQIGHVLERESQLKVGDAGISMGVYAPDILYNPHNDTFYLITTQFAGGFGNIVVKTKDPLQGNWSDPIKLNFDGIDPALFFDDDGKAYVVHNDAPDEGKELYQGHRVIKVWDYDVEKDQVIAGTDKIIVDGGVDISKKPIWIEAPHVYKRYGKYYLMCAEGGTGANHSEVIFVSDSPRGPYKPAEKNPILSQRHLDKSRPNPVEWAGHADLVETPNGDWYGVFLAIRPNEKGRVNTGRETFILPVDWSGEWPVFQGGMEPLKPSIEMPRGAENKTGMDDFFPSGNFTFVDNFEGTGLDDRWIALRGPREKFIRKSKNGLVIKPFNVNIKALKPISTLFHRQQHATFSASVDMHYKPETAGDLAGLACVQSEAFNYVFGVTKSGKDYYLVLERTEKGTSKLIAQTRLERMGKISLKVTANGDDYRFYYAMNNGTFENLGGTVSGDILSTDVAGGFTGAMIGLYATSANDIKVE</sequence>
<dbReference type="SUPFAM" id="SSF75005">
    <property type="entry name" value="Arabinanase/levansucrase/invertase"/>
    <property type="match status" value="1"/>
</dbReference>
<keyword evidence="3" id="KW-0326">Glycosidase</keyword>
<comment type="similarity">
    <text evidence="1">Belongs to the glycosyl hydrolase 43 family.</text>
</comment>
<dbReference type="Gene3D" id="2.115.10.20">
    <property type="entry name" value="Glycosyl hydrolase domain, family 43"/>
    <property type="match status" value="1"/>
</dbReference>
<dbReference type="InterPro" id="IPR041542">
    <property type="entry name" value="GH43_C2"/>
</dbReference>
<evidence type="ECO:0000259" key="6">
    <source>
        <dbReference type="Pfam" id="PF17851"/>
    </source>
</evidence>
<protein>
    <submittedName>
        <fullName evidence="7">Alpha-N-arabinofuranosidase</fullName>
    </submittedName>
</protein>